<dbReference type="RefSeq" id="WP_340700900.1">
    <property type="nucleotide sequence ID" value="NZ_NIOI01000002.1"/>
</dbReference>
<proteinExistence type="predicted"/>
<comment type="caution">
    <text evidence="1">The sequence shown here is derived from an EMBL/GenBank/DDBJ whole genome shotgun (WGS) entry which is preliminary data.</text>
</comment>
<organism evidence="1 2">
    <name type="scientific">Clostridium thermosuccinogenes</name>
    <dbReference type="NCBI Taxonomy" id="84032"/>
    <lineage>
        <taxon>Bacteria</taxon>
        <taxon>Bacillati</taxon>
        <taxon>Bacillota</taxon>
        <taxon>Clostridia</taxon>
        <taxon>Eubacteriales</taxon>
        <taxon>Clostridiaceae</taxon>
        <taxon>Clostridium</taxon>
    </lineage>
</organism>
<dbReference type="Proteomes" id="UP000236151">
    <property type="component" value="Unassembled WGS sequence"/>
</dbReference>
<evidence type="ECO:0000313" key="1">
    <source>
        <dbReference type="EMBL" id="PNT99004.1"/>
    </source>
</evidence>
<gene>
    <name evidence="1" type="ORF">CDQ84_09685</name>
</gene>
<dbReference type="InterPro" id="IPR009229">
    <property type="entry name" value="AgrD"/>
</dbReference>
<sequence length="41" mass="4550">MMMKKFLAIVSAILSLIAITAVSTASFYWVYQPKAPKSLTK</sequence>
<dbReference type="EMBL" id="NIOJ01000022">
    <property type="protein sequence ID" value="PNT99004.1"/>
    <property type="molecule type" value="Genomic_DNA"/>
</dbReference>
<dbReference type="AlphaFoldDB" id="A0A2K2EWG1"/>
<evidence type="ECO:0000313" key="2">
    <source>
        <dbReference type="Proteomes" id="UP000236151"/>
    </source>
</evidence>
<keyword evidence="2" id="KW-1185">Reference proteome</keyword>
<protein>
    <submittedName>
        <fullName evidence="1">Cyclic lactone autoinducer peptide</fullName>
    </submittedName>
</protein>
<name>A0A2K2EWG1_9CLOT</name>
<reference evidence="1 2" key="1">
    <citation type="submission" date="2017-06" db="EMBL/GenBank/DDBJ databases">
        <title>Investigating the central metabolism of Clostridium thermosuccinogenes.</title>
        <authorList>
            <person name="Koendjbiharie J.G."/>
            <person name="van Kranenburg R."/>
        </authorList>
    </citation>
    <scope>NUCLEOTIDE SEQUENCE [LARGE SCALE GENOMIC DNA]</scope>
    <source>
        <strain evidence="1 2">DSM 5806</strain>
    </source>
</reference>
<dbReference type="NCBIfam" id="TIGR04223">
    <property type="entry name" value="quorum_AgrD"/>
    <property type="match status" value="1"/>
</dbReference>
<accession>A0A2K2EWG1</accession>
<dbReference type="KEGG" id="cthd:CDO33_19650"/>